<feature type="domain" description="Nudix hydrolase" evidence="4">
    <location>
        <begin position="1"/>
        <end position="129"/>
    </location>
</feature>
<organism evidence="5 6">
    <name type="scientific">Paenibacillus soyae</name>
    <dbReference type="NCBI Taxonomy" id="2969249"/>
    <lineage>
        <taxon>Bacteria</taxon>
        <taxon>Bacillati</taxon>
        <taxon>Bacillota</taxon>
        <taxon>Bacilli</taxon>
        <taxon>Bacillales</taxon>
        <taxon>Paenibacillaceae</taxon>
        <taxon>Paenibacillus</taxon>
    </lineage>
</organism>
<reference evidence="5" key="1">
    <citation type="submission" date="2022-08" db="EMBL/GenBank/DDBJ databases">
        <title>The genomic sequence of strain Paenibacillus sp. SCIV0701.</title>
        <authorList>
            <person name="Zhao H."/>
        </authorList>
    </citation>
    <scope>NUCLEOTIDE SEQUENCE</scope>
    <source>
        <strain evidence="5">SCIV0701</strain>
    </source>
</reference>
<dbReference type="AlphaFoldDB" id="A0A9X2MSY9"/>
<proteinExistence type="inferred from homology"/>
<sequence length="135" mass="14954">MNFAGAVICNENKEVLLQKRADREAWGLPGGAMELGESAAEAAIREVLEETGLIVETKDLIGAYTKYFDEYPNGDKAQTVSFFFECKVVGGELQGDGNETLELAYFPPDRMPPLFVEQHEDVFADWRSGARGVCR</sequence>
<dbReference type="GO" id="GO:0016787">
    <property type="term" value="F:hydrolase activity"/>
    <property type="evidence" value="ECO:0007669"/>
    <property type="project" value="UniProtKB-KW"/>
</dbReference>
<accession>A0A9X2MSY9</accession>
<dbReference type="InterPro" id="IPR015797">
    <property type="entry name" value="NUDIX_hydrolase-like_dom_sf"/>
</dbReference>
<comment type="caution">
    <text evidence="5">The sequence shown here is derived from an EMBL/GenBank/DDBJ whole genome shotgun (WGS) entry which is preliminary data.</text>
</comment>
<gene>
    <name evidence="5" type="ORF">NQZ67_18545</name>
</gene>
<dbReference type="InterPro" id="IPR020084">
    <property type="entry name" value="NUDIX_hydrolase_CS"/>
</dbReference>
<comment type="similarity">
    <text evidence="3">Belongs to the Nudix hydrolase family.</text>
</comment>
<protein>
    <submittedName>
        <fullName evidence="5">NUDIX domain-containing protein</fullName>
    </submittedName>
</protein>
<dbReference type="Gene3D" id="3.90.79.10">
    <property type="entry name" value="Nucleoside Triphosphate Pyrophosphohydrolase"/>
    <property type="match status" value="1"/>
</dbReference>
<dbReference type="PANTHER" id="PTHR43046:SF2">
    <property type="entry name" value="8-OXO-DGTP DIPHOSPHATASE-RELATED"/>
    <property type="match status" value="1"/>
</dbReference>
<dbReference type="Proteomes" id="UP001141950">
    <property type="component" value="Unassembled WGS sequence"/>
</dbReference>
<dbReference type="InterPro" id="IPR020476">
    <property type="entry name" value="Nudix_hydrolase"/>
</dbReference>
<dbReference type="RefSeq" id="WP_257448838.1">
    <property type="nucleotide sequence ID" value="NZ_JANIPJ010000013.1"/>
</dbReference>
<dbReference type="CDD" id="cd04677">
    <property type="entry name" value="NUDIX_Hydrolase"/>
    <property type="match status" value="1"/>
</dbReference>
<dbReference type="Pfam" id="PF00293">
    <property type="entry name" value="NUDIX"/>
    <property type="match status" value="1"/>
</dbReference>
<evidence type="ECO:0000259" key="4">
    <source>
        <dbReference type="PROSITE" id="PS51462"/>
    </source>
</evidence>
<keyword evidence="2 3" id="KW-0378">Hydrolase</keyword>
<dbReference type="EMBL" id="JANIPJ010000013">
    <property type="protein sequence ID" value="MCR2805885.1"/>
    <property type="molecule type" value="Genomic_DNA"/>
</dbReference>
<dbReference type="SUPFAM" id="SSF55811">
    <property type="entry name" value="Nudix"/>
    <property type="match status" value="1"/>
</dbReference>
<evidence type="ECO:0000313" key="6">
    <source>
        <dbReference type="Proteomes" id="UP001141950"/>
    </source>
</evidence>
<dbReference type="PROSITE" id="PS00893">
    <property type="entry name" value="NUDIX_BOX"/>
    <property type="match status" value="1"/>
</dbReference>
<evidence type="ECO:0000256" key="2">
    <source>
        <dbReference type="ARBA" id="ARBA00022801"/>
    </source>
</evidence>
<dbReference type="PANTHER" id="PTHR43046">
    <property type="entry name" value="GDP-MANNOSE MANNOSYL HYDROLASE"/>
    <property type="match status" value="1"/>
</dbReference>
<evidence type="ECO:0000256" key="3">
    <source>
        <dbReference type="RuleBase" id="RU003476"/>
    </source>
</evidence>
<evidence type="ECO:0000313" key="5">
    <source>
        <dbReference type="EMBL" id="MCR2805885.1"/>
    </source>
</evidence>
<name>A0A9X2MSY9_9BACL</name>
<dbReference type="PRINTS" id="PR00502">
    <property type="entry name" value="NUDIXFAMILY"/>
</dbReference>
<comment type="cofactor">
    <cofactor evidence="1">
        <name>Mg(2+)</name>
        <dbReference type="ChEBI" id="CHEBI:18420"/>
    </cofactor>
</comment>
<dbReference type="PROSITE" id="PS51462">
    <property type="entry name" value="NUDIX"/>
    <property type="match status" value="1"/>
</dbReference>
<keyword evidence="6" id="KW-1185">Reference proteome</keyword>
<dbReference type="InterPro" id="IPR000086">
    <property type="entry name" value="NUDIX_hydrolase_dom"/>
</dbReference>
<evidence type="ECO:0000256" key="1">
    <source>
        <dbReference type="ARBA" id="ARBA00001946"/>
    </source>
</evidence>